<feature type="binding site" evidence="2">
    <location>
        <position position="379"/>
    </location>
    <ligand>
        <name>Mn(2+)</name>
        <dbReference type="ChEBI" id="CHEBI:29035"/>
        <label>2</label>
    </ligand>
</feature>
<comment type="catalytic activity">
    <reaction evidence="1">
        <text>3',3'-c-di-AMP + H2O = 5'-O-phosphonoadenylyl-(3'-&gt;5')-adenosine + H(+)</text>
        <dbReference type="Rhea" id="RHEA:54420"/>
        <dbReference type="ChEBI" id="CHEBI:15377"/>
        <dbReference type="ChEBI" id="CHEBI:15378"/>
        <dbReference type="ChEBI" id="CHEBI:71500"/>
        <dbReference type="ChEBI" id="CHEBI:138171"/>
    </reaction>
</comment>
<feature type="binding site" evidence="2">
    <location>
        <position position="471"/>
    </location>
    <ligand>
        <name>Mn(2+)</name>
        <dbReference type="ChEBI" id="CHEBI:29035"/>
        <label>2</label>
    </ligand>
</feature>
<keyword evidence="1" id="KW-1003">Cell membrane</keyword>
<comment type="function">
    <text evidence="1">Has phosphodiesterase (PDE) activity against cyclic-di-AMP (c-di-AMP).</text>
</comment>
<reference evidence="5" key="1">
    <citation type="submission" date="2020-10" db="EMBL/GenBank/DDBJ databases">
        <authorList>
            <person name="Gilroy R."/>
        </authorList>
    </citation>
    <scope>NUCLEOTIDE SEQUENCE</scope>
    <source>
        <strain evidence="5">ChiBcec6-7307</strain>
    </source>
</reference>
<dbReference type="InterPro" id="IPR051319">
    <property type="entry name" value="Oligoribo/pAp-PDE_c-di-AMP_PDE"/>
</dbReference>
<keyword evidence="2" id="KW-0479">Metal-binding</keyword>
<gene>
    <name evidence="5" type="ORF">IAC80_04615</name>
</gene>
<organism evidence="5 6">
    <name type="scientific">Candidatus Merdiplasma excrementigallinarum</name>
    <dbReference type="NCBI Taxonomy" id="2840864"/>
    <lineage>
        <taxon>Bacteria</taxon>
        <taxon>Bacillati</taxon>
        <taxon>Bacillota</taxon>
        <taxon>Clostridia</taxon>
        <taxon>Lachnospirales</taxon>
        <taxon>Lachnospiraceae</taxon>
        <taxon>Lachnospiraceae incertae sedis</taxon>
        <taxon>Candidatus Merdiplasma</taxon>
    </lineage>
</organism>
<dbReference type="GO" id="GO:0016787">
    <property type="term" value="F:hydrolase activity"/>
    <property type="evidence" value="ECO:0007669"/>
    <property type="project" value="UniProtKB-UniRule"/>
</dbReference>
<dbReference type="InterPro" id="IPR043128">
    <property type="entry name" value="Rev_trsase/Diguanyl_cyclase"/>
</dbReference>
<keyword evidence="2" id="KW-0464">Manganese</keyword>
<feature type="transmembrane region" description="Helical" evidence="3">
    <location>
        <begin position="43"/>
        <end position="63"/>
    </location>
</feature>
<dbReference type="SMART" id="SM00267">
    <property type="entry name" value="GGDEF"/>
    <property type="match status" value="1"/>
</dbReference>
<reference evidence="5" key="2">
    <citation type="journal article" date="2021" name="PeerJ">
        <title>Extensive microbial diversity within the chicken gut microbiome revealed by metagenomics and culture.</title>
        <authorList>
            <person name="Gilroy R."/>
            <person name="Ravi A."/>
            <person name="Getino M."/>
            <person name="Pursley I."/>
            <person name="Horton D.L."/>
            <person name="Alikhan N.F."/>
            <person name="Baker D."/>
            <person name="Gharbi K."/>
            <person name="Hall N."/>
            <person name="Watson M."/>
            <person name="Adriaenssens E.M."/>
            <person name="Foster-Nyarko E."/>
            <person name="Jarju S."/>
            <person name="Secka A."/>
            <person name="Antonio M."/>
            <person name="Oren A."/>
            <person name="Chaudhuri R.R."/>
            <person name="La Ragione R."/>
            <person name="Hildebrand F."/>
            <person name="Pallen M.J."/>
        </authorList>
    </citation>
    <scope>NUCLEOTIDE SEQUENCE</scope>
    <source>
        <strain evidence="5">ChiBcec6-7307</strain>
    </source>
</reference>
<evidence type="ECO:0000256" key="1">
    <source>
        <dbReference type="PIRNR" id="PIRNR026583"/>
    </source>
</evidence>
<evidence type="ECO:0000313" key="5">
    <source>
        <dbReference type="EMBL" id="HIV23205.1"/>
    </source>
</evidence>
<dbReference type="Pfam" id="PF02272">
    <property type="entry name" value="DHHA1"/>
    <property type="match status" value="1"/>
</dbReference>
<accession>A0A9D1NYJ0</accession>
<dbReference type="EMBL" id="DVOS01000040">
    <property type="protein sequence ID" value="HIV23205.1"/>
    <property type="molecule type" value="Genomic_DNA"/>
</dbReference>
<keyword evidence="1 3" id="KW-0472">Membrane</keyword>
<comment type="similarity">
    <text evidence="1">Belongs to the GdpP/PdeA phosphodiesterase family.</text>
</comment>
<keyword evidence="3" id="KW-1133">Transmembrane helix</keyword>
<feature type="binding site" evidence="2">
    <location>
        <position position="526"/>
    </location>
    <ligand>
        <name>Mn(2+)</name>
        <dbReference type="ChEBI" id="CHEBI:29035"/>
        <label>2</label>
    </ligand>
</feature>
<dbReference type="Pfam" id="PF24898">
    <property type="entry name" value="GGDEF_GdpP"/>
    <property type="match status" value="1"/>
</dbReference>
<name>A0A9D1NYJ0_9FIRM</name>
<dbReference type="InterPro" id="IPR000160">
    <property type="entry name" value="GGDEF_dom"/>
</dbReference>
<dbReference type="InterPro" id="IPR001667">
    <property type="entry name" value="DDH_dom"/>
</dbReference>
<sequence length="683" mass="76866">MKSKFKVKYSGTLKLHWQWNVILALTLLVLDVAILAMDYRAGLVTLAFSAVYFLGVLGMYFHYKPRILRGLVNFATGYGQVQKQILQEFEIPAALLEPDGKILWMNDRMYELTEKSGRYKKNISTLFPEINRGVLPNTAWEKDIRLGYKEGEYRAHVQRISINSLVDEAELVNRDDKDTYLYMVYLFDETDLRRYMEENRDQKPVVGLVYIDNYEETMDRADEVRQSLLNVLVDRKINKYFAEVKGLAKKMEKDKYLVILNQKSLDTLEEDRFSILEGVKTINIGSEQGMTISVGIGIGGGSYLENYEYARSAMEMALGRGGDQAVIKDGNKMSFYGGKSQQNEKNTRVRARVKAQAIREIISSKEMVVAMGHGMTDMDSLGACIGVYRAARTLGKPAHIVLGEPNSSIRAWVKQLKESKDYEEDLFITHEQAIDLVDQNTALLVVDTNRPSMTECREILGQTNTIVVVDHHRQTTEKIENASLAYIEPSASSACEMIAEILQYFEESVRLKNLEADCMYAGIIIDTNNFVAKTGVRTFEAAAFLRRCGADVTRVRKALRDDMESYKARAEAVRHAEAYMENYAISVCPAQGLESPNVVGAQAANELLNIIGVKASFVFTQCDERIFISARSIDEVNVQIIMERLGGGGHINIAGAQLSGVTMEEAVQRLKDVLRAMTEEGAI</sequence>
<dbReference type="EC" id="3.1.4.-" evidence="1"/>
<comment type="caution">
    <text evidence="5">The sequence shown here is derived from an EMBL/GenBank/DDBJ whole genome shotgun (WGS) entry which is preliminary data.</text>
</comment>
<dbReference type="InterPro" id="IPR014528">
    <property type="entry name" value="GdpP/PdeA"/>
</dbReference>
<comment type="subcellular location">
    <subcellularLocation>
        <location evidence="1">Cell membrane</location>
    </subcellularLocation>
</comment>
<dbReference type="GO" id="GO:0046872">
    <property type="term" value="F:metal ion binding"/>
    <property type="evidence" value="ECO:0007669"/>
    <property type="project" value="UniProtKB-KW"/>
</dbReference>
<dbReference type="AlphaFoldDB" id="A0A9D1NYJ0"/>
<evidence type="ECO:0000256" key="3">
    <source>
        <dbReference type="SAM" id="Phobius"/>
    </source>
</evidence>
<proteinExistence type="inferred from homology"/>
<dbReference type="Gene3D" id="3.10.310.30">
    <property type="match status" value="1"/>
</dbReference>
<dbReference type="PIRSF" id="PIRSF026583">
    <property type="entry name" value="YybT"/>
    <property type="match status" value="1"/>
</dbReference>
<dbReference type="SUPFAM" id="SSF64182">
    <property type="entry name" value="DHH phosphoesterases"/>
    <property type="match status" value="1"/>
</dbReference>
<keyword evidence="3" id="KW-0812">Transmembrane</keyword>
<dbReference type="Gene3D" id="3.90.1640.10">
    <property type="entry name" value="inorganic pyrophosphatase (n-terminal core)"/>
    <property type="match status" value="1"/>
</dbReference>
<feature type="domain" description="GGDEF" evidence="4">
    <location>
        <begin position="162"/>
        <end position="328"/>
    </location>
</feature>
<feature type="binding site" evidence="2">
    <location>
        <position position="447"/>
    </location>
    <ligand>
        <name>Mn(2+)</name>
        <dbReference type="ChEBI" id="CHEBI:29035"/>
        <label>2</label>
    </ligand>
</feature>
<dbReference type="Proteomes" id="UP000886889">
    <property type="component" value="Unassembled WGS sequence"/>
</dbReference>
<evidence type="ECO:0000256" key="2">
    <source>
        <dbReference type="PIRSR" id="PIRSR026583-50"/>
    </source>
</evidence>
<dbReference type="InterPro" id="IPR038763">
    <property type="entry name" value="DHH_sf"/>
</dbReference>
<dbReference type="Gene3D" id="3.30.70.270">
    <property type="match status" value="1"/>
</dbReference>
<dbReference type="Pfam" id="PF01368">
    <property type="entry name" value="DHH"/>
    <property type="match status" value="1"/>
</dbReference>
<feature type="transmembrane region" description="Helical" evidence="3">
    <location>
        <begin position="21"/>
        <end position="37"/>
    </location>
</feature>
<feature type="binding site" evidence="2">
    <location>
        <position position="373"/>
    </location>
    <ligand>
        <name>Mn(2+)</name>
        <dbReference type="ChEBI" id="CHEBI:29035"/>
        <label>1</label>
    </ligand>
</feature>
<dbReference type="Gene3D" id="3.30.450.20">
    <property type="entry name" value="PAS domain"/>
    <property type="match status" value="1"/>
</dbReference>
<dbReference type="GO" id="GO:0003676">
    <property type="term" value="F:nucleic acid binding"/>
    <property type="evidence" value="ECO:0007669"/>
    <property type="project" value="UniProtKB-UniRule"/>
</dbReference>
<feature type="binding site" evidence="2">
    <location>
        <position position="447"/>
    </location>
    <ligand>
        <name>Mn(2+)</name>
        <dbReference type="ChEBI" id="CHEBI:29035"/>
        <label>1</label>
    </ligand>
</feature>
<comment type="cofactor">
    <cofactor evidence="2">
        <name>Mn(2+)</name>
        <dbReference type="ChEBI" id="CHEBI:29035"/>
    </cofactor>
    <text evidence="2">For phosphodiesterase activity, probably binds 2 Mn(2+) per subunit.</text>
</comment>
<dbReference type="InterPro" id="IPR003156">
    <property type="entry name" value="DHHA1_dom"/>
</dbReference>
<dbReference type="PANTHER" id="PTHR47618">
    <property type="entry name" value="BIFUNCTIONAL OLIGORIBONUCLEASE AND PAP PHOSPHATASE NRNA"/>
    <property type="match status" value="1"/>
</dbReference>
<keyword evidence="1" id="KW-0378">Hydrolase</keyword>
<feature type="binding site" evidence="2">
    <location>
        <position position="377"/>
    </location>
    <ligand>
        <name>Mn(2+)</name>
        <dbReference type="ChEBI" id="CHEBI:29035"/>
        <label>1</label>
    </ligand>
</feature>
<dbReference type="GO" id="GO:0005886">
    <property type="term" value="C:plasma membrane"/>
    <property type="evidence" value="ECO:0007669"/>
    <property type="project" value="UniProtKB-SubCell"/>
</dbReference>
<evidence type="ECO:0000259" key="4">
    <source>
        <dbReference type="SMART" id="SM00267"/>
    </source>
</evidence>
<protein>
    <recommendedName>
        <fullName evidence="1">Cyclic-di-AMP phosphodiesterase</fullName>
        <ecNumber evidence="1">3.1.4.-</ecNumber>
    </recommendedName>
</protein>
<dbReference type="PANTHER" id="PTHR47618:SF2">
    <property type="entry name" value="CYCLIC-DI-AMP PHOSPHODIESTERASE GDPP"/>
    <property type="match status" value="1"/>
</dbReference>
<evidence type="ECO:0000313" key="6">
    <source>
        <dbReference type="Proteomes" id="UP000886889"/>
    </source>
</evidence>
<dbReference type="FunFam" id="3.90.1640.10:FF:000002">
    <property type="entry name" value="Cyclic-di-AMP phosphodiesterase"/>
    <property type="match status" value="1"/>
</dbReference>